<keyword evidence="3" id="KW-1185">Reference proteome</keyword>
<gene>
    <name evidence="2" type="ORF">SM116_12600</name>
</gene>
<dbReference type="RefSeq" id="WP_320941326.1">
    <property type="nucleotide sequence ID" value="NZ_BAABEU010000006.1"/>
</dbReference>
<evidence type="ECO:0000256" key="1">
    <source>
        <dbReference type="SAM" id="MobiDB-lite"/>
    </source>
</evidence>
<dbReference type="Proteomes" id="UP001323798">
    <property type="component" value="Chromosome"/>
</dbReference>
<proteinExistence type="predicted"/>
<organism evidence="2 3">
    <name type="scientific">Microbacterium rhizosphaerae</name>
    <dbReference type="NCBI Taxonomy" id="1678237"/>
    <lineage>
        <taxon>Bacteria</taxon>
        <taxon>Bacillati</taxon>
        <taxon>Actinomycetota</taxon>
        <taxon>Actinomycetes</taxon>
        <taxon>Micrococcales</taxon>
        <taxon>Microbacteriaceae</taxon>
        <taxon>Microbacterium</taxon>
    </lineage>
</organism>
<evidence type="ECO:0000313" key="2">
    <source>
        <dbReference type="EMBL" id="WPR88607.1"/>
    </source>
</evidence>
<evidence type="ECO:0000313" key="3">
    <source>
        <dbReference type="Proteomes" id="UP001323798"/>
    </source>
</evidence>
<feature type="compositionally biased region" description="Basic and acidic residues" evidence="1">
    <location>
        <begin position="1"/>
        <end position="19"/>
    </location>
</feature>
<protein>
    <submittedName>
        <fullName evidence="2">Uncharacterized protein</fullName>
    </submittedName>
</protein>
<sequence length="101" mass="10875">MTEPRAGDARERDALERGRQVSPCSSRGTLCSYTHENFDASSPYTDFTTGALTYAGKGTNGKTVYSVLEPRDIAANGIIVGTWHTWKDGVPAPDHGFIATP</sequence>
<dbReference type="EMBL" id="CP139368">
    <property type="protein sequence ID" value="WPR88607.1"/>
    <property type="molecule type" value="Genomic_DNA"/>
</dbReference>
<feature type="region of interest" description="Disordered" evidence="1">
    <location>
        <begin position="1"/>
        <end position="26"/>
    </location>
</feature>
<accession>A0ABZ0SLN4</accession>
<reference evidence="2 3" key="1">
    <citation type="submission" date="2023-11" db="EMBL/GenBank/DDBJ databases">
        <title>Genome sequence of Microbacterium rhizosphaerae KACC 19337.</title>
        <authorList>
            <person name="Choi H."/>
            <person name="Kim S."/>
            <person name="Kim Y."/>
            <person name="Kwon S.-W."/>
            <person name="Heo J."/>
        </authorList>
    </citation>
    <scope>NUCLEOTIDE SEQUENCE [LARGE SCALE GENOMIC DNA]</scope>
    <source>
        <strain evidence="2 3">KACC 19337</strain>
    </source>
</reference>
<name>A0ABZ0SLN4_9MICO</name>